<dbReference type="KEGG" id="slac:SKTS_03300"/>
<dbReference type="PANTHER" id="PTHR37164">
    <property type="entry name" value="BACTERIOHEMERYTHRIN"/>
    <property type="match status" value="1"/>
</dbReference>
<accession>A0A6F8V710</accession>
<dbReference type="RefSeq" id="WP_280513679.1">
    <property type="nucleotide sequence ID" value="NZ_AP022853.1"/>
</dbReference>
<name>A0A6F8V710_9PROT</name>
<evidence type="ECO:0000256" key="2">
    <source>
        <dbReference type="ARBA" id="ARBA00022723"/>
    </source>
</evidence>
<dbReference type="Proteomes" id="UP000502260">
    <property type="component" value="Chromosome"/>
</dbReference>
<evidence type="ECO:0000313" key="5">
    <source>
        <dbReference type="EMBL" id="BCB25444.1"/>
    </source>
</evidence>
<dbReference type="InterPro" id="IPR035938">
    <property type="entry name" value="Hemerythrin-like_sf"/>
</dbReference>
<dbReference type="NCBIfam" id="TIGR02481">
    <property type="entry name" value="hemeryth_dom"/>
    <property type="match status" value="1"/>
</dbReference>
<dbReference type="SUPFAM" id="SSF47188">
    <property type="entry name" value="Hemerythrin-like"/>
    <property type="match status" value="1"/>
</dbReference>
<protein>
    <submittedName>
        <fullName evidence="5">Hemerythrin</fullName>
    </submittedName>
</protein>
<dbReference type="Gene3D" id="1.20.120.50">
    <property type="entry name" value="Hemerythrin-like"/>
    <property type="match status" value="1"/>
</dbReference>
<dbReference type="NCBIfam" id="NF002007">
    <property type="entry name" value="PRK00808.1"/>
    <property type="match status" value="1"/>
</dbReference>
<evidence type="ECO:0000256" key="3">
    <source>
        <dbReference type="ARBA" id="ARBA00023004"/>
    </source>
</evidence>
<gene>
    <name evidence="5" type="ORF">SKTS_03300</name>
</gene>
<keyword evidence="2" id="KW-0479">Metal-binding</keyword>
<feature type="domain" description="Hemerythrin-like" evidence="4">
    <location>
        <begin position="16"/>
        <end position="133"/>
    </location>
</feature>
<dbReference type="InterPro" id="IPR012312">
    <property type="entry name" value="Hemerythrin-like"/>
</dbReference>
<keyword evidence="3" id="KW-0408">Iron</keyword>
<keyword evidence="6" id="KW-1185">Reference proteome</keyword>
<dbReference type="PANTHER" id="PTHR37164:SF1">
    <property type="entry name" value="BACTERIOHEMERYTHRIN"/>
    <property type="match status" value="1"/>
</dbReference>
<dbReference type="GO" id="GO:0046872">
    <property type="term" value="F:metal ion binding"/>
    <property type="evidence" value="ECO:0007669"/>
    <property type="project" value="UniProtKB-KW"/>
</dbReference>
<dbReference type="EMBL" id="AP022853">
    <property type="protein sequence ID" value="BCB25444.1"/>
    <property type="molecule type" value="Genomic_DNA"/>
</dbReference>
<dbReference type="NCBIfam" id="NF033749">
    <property type="entry name" value="bact_hemeryth"/>
    <property type="match status" value="1"/>
</dbReference>
<dbReference type="CDD" id="cd12107">
    <property type="entry name" value="Hemerythrin"/>
    <property type="match status" value="1"/>
</dbReference>
<dbReference type="AlphaFoldDB" id="A0A6F8V710"/>
<dbReference type="InterPro" id="IPR012827">
    <property type="entry name" value="Hemerythrin_metal-bd"/>
</dbReference>
<dbReference type="Pfam" id="PF01814">
    <property type="entry name" value="Hemerythrin"/>
    <property type="match status" value="1"/>
</dbReference>
<dbReference type="InterPro" id="IPR050669">
    <property type="entry name" value="Hemerythrin"/>
</dbReference>
<evidence type="ECO:0000256" key="1">
    <source>
        <dbReference type="ARBA" id="ARBA00010587"/>
    </source>
</evidence>
<reference evidence="6" key="1">
    <citation type="submission" date="2020-03" db="EMBL/GenBank/DDBJ databases">
        <title>Complete genome sequence of sulfur-oxidizing bacterium skT11.</title>
        <authorList>
            <person name="Kanda M."/>
            <person name="Kojima H."/>
            <person name="Fukui M."/>
        </authorList>
    </citation>
    <scope>NUCLEOTIDE SEQUENCE [LARGE SCALE GENOMIC DNA]</scope>
    <source>
        <strain evidence="6">skT11</strain>
    </source>
</reference>
<sequence>MGDKVFFEWSDAMSVGIAAIDEQHKMLVDILNRLFLAVVQRESNEITIEILDTLVDYTKTHFGLEEKLLQDAGYNPTEFAAHQKEHQAFVGKISEAASKHFVEGKSVSFEIINFLKHWLQDHILVTDKKYATALQDAGYSTKAWTDFASSTITAKQAETPKRKQWWKVW</sequence>
<organism evidence="5 6">
    <name type="scientific">Sulfurimicrobium lacus</name>
    <dbReference type="NCBI Taxonomy" id="2715678"/>
    <lineage>
        <taxon>Bacteria</taxon>
        <taxon>Pseudomonadati</taxon>
        <taxon>Pseudomonadota</taxon>
        <taxon>Betaproteobacteria</taxon>
        <taxon>Nitrosomonadales</taxon>
        <taxon>Sulfuricellaceae</taxon>
        <taxon>Sulfurimicrobium</taxon>
    </lineage>
</organism>
<proteinExistence type="inferred from homology"/>
<comment type="similarity">
    <text evidence="1">Belongs to the hemerythrin family.</text>
</comment>
<evidence type="ECO:0000313" key="6">
    <source>
        <dbReference type="Proteomes" id="UP000502260"/>
    </source>
</evidence>
<evidence type="ECO:0000259" key="4">
    <source>
        <dbReference type="Pfam" id="PF01814"/>
    </source>
</evidence>